<dbReference type="AlphaFoldDB" id="A0A511ZNJ7"/>
<comment type="caution">
    <text evidence="6">The sequence shown here is derived from an EMBL/GenBank/DDBJ whole genome shotgun (WGS) entry which is preliminary data.</text>
</comment>
<dbReference type="Gene3D" id="3.40.50.2300">
    <property type="match status" value="1"/>
</dbReference>
<dbReference type="EMBL" id="BJYM01000017">
    <property type="protein sequence ID" value="GEN89007.1"/>
    <property type="molecule type" value="Genomic_DNA"/>
</dbReference>
<dbReference type="InterPro" id="IPR016152">
    <property type="entry name" value="PTrfase/Anion_transptr"/>
</dbReference>
<dbReference type="SUPFAM" id="SSF63520">
    <property type="entry name" value="PTS-regulatory domain, PRD"/>
    <property type="match status" value="2"/>
</dbReference>
<keyword evidence="2" id="KW-0677">Repeat</keyword>
<proteinExistence type="predicted"/>
<evidence type="ECO:0000256" key="2">
    <source>
        <dbReference type="ARBA" id="ARBA00022737"/>
    </source>
</evidence>
<dbReference type="Pfam" id="PF08279">
    <property type="entry name" value="HTH_11"/>
    <property type="match status" value="1"/>
</dbReference>
<gene>
    <name evidence="6" type="ORF">OSO01_37460</name>
</gene>
<dbReference type="CDD" id="cd00211">
    <property type="entry name" value="PTS_IIA_fru"/>
    <property type="match status" value="1"/>
</dbReference>
<evidence type="ECO:0000259" key="3">
    <source>
        <dbReference type="PROSITE" id="PS51094"/>
    </source>
</evidence>
<dbReference type="InterPro" id="IPR036390">
    <property type="entry name" value="WH_DNA-bd_sf"/>
</dbReference>
<dbReference type="Pfam" id="PF00359">
    <property type="entry name" value="PTS_EIIA_2"/>
    <property type="match status" value="1"/>
</dbReference>
<evidence type="ECO:0000313" key="7">
    <source>
        <dbReference type="Proteomes" id="UP000321558"/>
    </source>
</evidence>
<keyword evidence="7" id="KW-1185">Reference proteome</keyword>
<feature type="domain" description="PRD" evidence="5">
    <location>
        <begin position="285"/>
        <end position="392"/>
    </location>
</feature>
<dbReference type="PROSITE" id="PS51094">
    <property type="entry name" value="PTS_EIIA_TYPE_2"/>
    <property type="match status" value="1"/>
</dbReference>
<dbReference type="SUPFAM" id="SSF46785">
    <property type="entry name" value="Winged helix' DNA-binding domain"/>
    <property type="match status" value="1"/>
</dbReference>
<dbReference type="PANTHER" id="PTHR30185:SF12">
    <property type="entry name" value="TRANSCRIPTIONAL REGULATOR MANR"/>
    <property type="match status" value="1"/>
</dbReference>
<dbReference type="PROSITE" id="PS51372">
    <property type="entry name" value="PRD_2"/>
    <property type="match status" value="2"/>
</dbReference>
<evidence type="ECO:0000259" key="4">
    <source>
        <dbReference type="PROSITE" id="PS51099"/>
    </source>
</evidence>
<dbReference type="RefSeq" id="WP_186813703.1">
    <property type="nucleotide sequence ID" value="NZ_BJYM01000017.1"/>
</dbReference>
<dbReference type="Gene3D" id="3.40.930.10">
    <property type="entry name" value="Mannitol-specific EII, Chain A"/>
    <property type="match status" value="1"/>
</dbReference>
<dbReference type="Gene3D" id="1.10.10.10">
    <property type="entry name" value="Winged helix-like DNA-binding domain superfamily/Winged helix DNA-binding domain"/>
    <property type="match status" value="1"/>
</dbReference>
<dbReference type="InterPro" id="IPR050661">
    <property type="entry name" value="BglG_antiterminators"/>
</dbReference>
<reference evidence="6 7" key="1">
    <citation type="submission" date="2019-07" db="EMBL/GenBank/DDBJ databases">
        <title>Whole genome shotgun sequence of Oceanobacillus sojae NBRC 105379.</title>
        <authorList>
            <person name="Hosoyama A."/>
            <person name="Uohara A."/>
            <person name="Ohji S."/>
            <person name="Ichikawa N."/>
        </authorList>
    </citation>
    <scope>NUCLEOTIDE SEQUENCE [LARGE SCALE GENOMIC DNA]</scope>
    <source>
        <strain evidence="6 7">NBRC 105379</strain>
    </source>
</reference>
<dbReference type="Proteomes" id="UP000321558">
    <property type="component" value="Unassembled WGS sequence"/>
</dbReference>
<name>A0A511ZNJ7_9BACI</name>
<dbReference type="SUPFAM" id="SSF55804">
    <property type="entry name" value="Phoshotransferase/anion transport protein"/>
    <property type="match status" value="1"/>
</dbReference>
<evidence type="ECO:0000313" key="6">
    <source>
        <dbReference type="EMBL" id="GEN89007.1"/>
    </source>
</evidence>
<dbReference type="InterPro" id="IPR013011">
    <property type="entry name" value="PTS_EIIB_2"/>
</dbReference>
<dbReference type="SUPFAM" id="SSF52794">
    <property type="entry name" value="PTS system IIB component-like"/>
    <property type="match status" value="1"/>
</dbReference>
<dbReference type="InterPro" id="IPR011608">
    <property type="entry name" value="PRD"/>
</dbReference>
<dbReference type="InterPro" id="IPR002178">
    <property type="entry name" value="PTS_EIIA_type-2_dom"/>
</dbReference>
<feature type="domain" description="PTS EIIA type-2" evidence="3">
    <location>
        <begin position="495"/>
        <end position="632"/>
    </location>
</feature>
<dbReference type="STRING" id="582851.GCA_900162665_01842"/>
<dbReference type="PROSITE" id="PS51099">
    <property type="entry name" value="PTS_EIIB_TYPE_2"/>
    <property type="match status" value="1"/>
</dbReference>
<evidence type="ECO:0000256" key="1">
    <source>
        <dbReference type="ARBA" id="ARBA00022679"/>
    </source>
</evidence>
<evidence type="ECO:0000259" key="5">
    <source>
        <dbReference type="PROSITE" id="PS51372"/>
    </source>
</evidence>
<protein>
    <submittedName>
        <fullName evidence="6">Transcriptional antiterminator</fullName>
    </submittedName>
</protein>
<dbReference type="InterPro" id="IPR036634">
    <property type="entry name" value="PRD_sf"/>
</dbReference>
<dbReference type="PANTHER" id="PTHR30185">
    <property type="entry name" value="CRYPTIC BETA-GLUCOSIDE BGL OPERON ANTITERMINATOR"/>
    <property type="match status" value="1"/>
</dbReference>
<keyword evidence="1" id="KW-0808">Transferase</keyword>
<dbReference type="GO" id="GO:0008982">
    <property type="term" value="F:protein-N(PI)-phosphohistidine-sugar phosphotransferase activity"/>
    <property type="evidence" value="ECO:0007669"/>
    <property type="project" value="InterPro"/>
</dbReference>
<feature type="domain" description="PRD" evidence="5">
    <location>
        <begin position="174"/>
        <end position="278"/>
    </location>
</feature>
<dbReference type="InterPro" id="IPR013196">
    <property type="entry name" value="HTH_11"/>
</dbReference>
<dbReference type="Gene3D" id="1.10.1790.10">
    <property type="entry name" value="PRD domain"/>
    <property type="match status" value="2"/>
</dbReference>
<feature type="domain" description="PTS EIIB type-2" evidence="4">
    <location>
        <begin position="397"/>
        <end position="489"/>
    </location>
</feature>
<dbReference type="InterPro" id="IPR036095">
    <property type="entry name" value="PTS_EIIB-like_sf"/>
</dbReference>
<dbReference type="CDD" id="cd05568">
    <property type="entry name" value="PTS_IIB_bgl_like"/>
    <property type="match status" value="1"/>
</dbReference>
<organism evidence="6 7">
    <name type="scientific">Oceanobacillus sojae</name>
    <dbReference type="NCBI Taxonomy" id="582851"/>
    <lineage>
        <taxon>Bacteria</taxon>
        <taxon>Bacillati</taxon>
        <taxon>Bacillota</taxon>
        <taxon>Bacilli</taxon>
        <taxon>Bacillales</taxon>
        <taxon>Bacillaceae</taxon>
        <taxon>Oceanobacillus</taxon>
    </lineage>
</organism>
<dbReference type="InterPro" id="IPR036388">
    <property type="entry name" value="WH-like_DNA-bd_sf"/>
</dbReference>
<dbReference type="GO" id="GO:0009401">
    <property type="term" value="P:phosphoenolpyruvate-dependent sugar phosphotransferase system"/>
    <property type="evidence" value="ECO:0007669"/>
    <property type="project" value="InterPro"/>
</dbReference>
<sequence>MNKRQTKLVQYLISHNDWVKGNQLAAYLNVSSRTIRNDIQTLQLTGFKISSSKTYGYRIEELPEAVQNLEKKNEFPESAYDRMVYILKRLLHVSEQQNIFDLADELFVSESTIEKDLYRLKDFITNTESKVRLERVENSILLEGSTRAKRTLWSKLIFNEIKEDLFDIYELENHFNEINLKDIKDILSEVLSEYKIYLNDLSMINMVIHVAIILDTIMRKEQTIPSTEVDYISSKEELAASEKICNKLGELYGITIPRPEIRYIAILIGGKKSYYNDTLKQPKNMVENRFSKLAEELIQSISNKFLIDLSEDEKLHIDLSMHLKSLYNRNQRGVEIHNPVLMETQRKFPLIYDLGIFMGLEYELKTKQKLNEDEIGLLTLHLCIAFERLAKKRQTSNRIAILCPTGFTTSRLLKAKLENIYGEKIGQLELFSLSDSWDAIAQFNPDLVLTTARVPEDFPFSTLEVTPFLSEKEIEKIDAYLQPKEENLNNQNVASYFSENLFFPDITKQTPDEVIAFLSSELERQGIVPPKYNELILAREAISSTAYGNLIALPHPIEKVASKTIIAVCTLSQPIQWNNQKVQLVLLFALANDKRELMDSLFREIIDMLDNPKKVKKILQAKDFESFAELIR</sequence>
<accession>A0A511ZNJ7</accession>
<dbReference type="GO" id="GO:0006355">
    <property type="term" value="P:regulation of DNA-templated transcription"/>
    <property type="evidence" value="ECO:0007669"/>
    <property type="project" value="InterPro"/>
</dbReference>
<dbReference type="Pfam" id="PF00874">
    <property type="entry name" value="PRD"/>
    <property type="match status" value="2"/>
</dbReference>